<dbReference type="InterPro" id="IPR053000">
    <property type="entry name" value="WSS1-like_metalloprotease"/>
</dbReference>
<dbReference type="GO" id="GO:0006281">
    <property type="term" value="P:DNA repair"/>
    <property type="evidence" value="ECO:0007669"/>
    <property type="project" value="TreeGrafter"/>
</dbReference>
<gene>
    <name evidence="2" type="ORF">K457DRAFT_1910949</name>
</gene>
<name>A0A197JEZ5_9FUNG</name>
<organism evidence="2 3">
    <name type="scientific">Linnemannia elongata AG-77</name>
    <dbReference type="NCBI Taxonomy" id="1314771"/>
    <lineage>
        <taxon>Eukaryota</taxon>
        <taxon>Fungi</taxon>
        <taxon>Fungi incertae sedis</taxon>
        <taxon>Mucoromycota</taxon>
        <taxon>Mortierellomycotina</taxon>
        <taxon>Mortierellomycetes</taxon>
        <taxon>Mortierellales</taxon>
        <taxon>Mortierellaceae</taxon>
        <taxon>Linnemannia</taxon>
    </lineage>
</organism>
<dbReference type="Pfam" id="PF08325">
    <property type="entry name" value="WLM"/>
    <property type="match status" value="1"/>
</dbReference>
<accession>A0A197JEZ5</accession>
<protein>
    <recommendedName>
        <fullName evidence="1">WLM domain-containing protein</fullName>
    </recommendedName>
</protein>
<proteinExistence type="predicted"/>
<dbReference type="STRING" id="1314771.A0A197JEZ5"/>
<evidence type="ECO:0000313" key="3">
    <source>
        <dbReference type="Proteomes" id="UP000078512"/>
    </source>
</evidence>
<dbReference type="GO" id="GO:0005634">
    <property type="term" value="C:nucleus"/>
    <property type="evidence" value="ECO:0007669"/>
    <property type="project" value="TreeGrafter"/>
</dbReference>
<reference evidence="2 3" key="1">
    <citation type="submission" date="2016-05" db="EMBL/GenBank/DDBJ databases">
        <title>Genome sequencing reveals origins of a unique bacterial endosymbiosis in the earliest lineages of terrestrial Fungi.</title>
        <authorList>
            <consortium name="DOE Joint Genome Institute"/>
            <person name="Uehling J."/>
            <person name="Gryganskyi A."/>
            <person name="Hameed K."/>
            <person name="Tschaplinski T."/>
            <person name="Misztal P."/>
            <person name="Wu S."/>
            <person name="Desiro A."/>
            <person name="Vande Pol N."/>
            <person name="Du Z.-Y."/>
            <person name="Zienkiewicz A."/>
            <person name="Zienkiewicz K."/>
            <person name="Morin E."/>
            <person name="Tisserant E."/>
            <person name="Splivallo R."/>
            <person name="Hainaut M."/>
            <person name="Henrissat B."/>
            <person name="Ohm R."/>
            <person name="Kuo A."/>
            <person name="Yan J."/>
            <person name="Lipzen A."/>
            <person name="Nolan M."/>
            <person name="Labutti K."/>
            <person name="Barry K."/>
            <person name="Goldstein A."/>
            <person name="Labbe J."/>
            <person name="Schadt C."/>
            <person name="Tuskan G."/>
            <person name="Grigoriev I."/>
            <person name="Martin F."/>
            <person name="Vilgalys R."/>
            <person name="Bonito G."/>
        </authorList>
    </citation>
    <scope>NUCLEOTIDE SEQUENCE [LARGE SCALE GENOMIC DNA]</scope>
    <source>
        <strain evidence="2 3">AG-77</strain>
    </source>
</reference>
<evidence type="ECO:0000313" key="2">
    <source>
        <dbReference type="EMBL" id="OAQ23578.1"/>
    </source>
</evidence>
<dbReference type="InterPro" id="IPR013536">
    <property type="entry name" value="WLM_dom"/>
</dbReference>
<keyword evidence="3" id="KW-1185">Reference proteome</keyword>
<evidence type="ECO:0000259" key="1">
    <source>
        <dbReference type="PROSITE" id="PS51397"/>
    </source>
</evidence>
<dbReference type="EMBL" id="KV442115">
    <property type="protein sequence ID" value="OAQ23578.1"/>
    <property type="molecule type" value="Genomic_DNA"/>
</dbReference>
<dbReference type="PROSITE" id="PS51397">
    <property type="entry name" value="WLM"/>
    <property type="match status" value="1"/>
</dbReference>
<dbReference type="GO" id="GO:0008237">
    <property type="term" value="F:metallopeptidase activity"/>
    <property type="evidence" value="ECO:0007669"/>
    <property type="project" value="TreeGrafter"/>
</dbReference>
<dbReference type="OrthoDB" id="261960at2759"/>
<dbReference type="AlphaFoldDB" id="A0A197JEZ5"/>
<dbReference type="PANTHER" id="PTHR46622:SF1">
    <property type="entry name" value="DNA-DEPENDENT METALLOPROTEASE WSS1"/>
    <property type="match status" value="1"/>
</dbReference>
<dbReference type="Proteomes" id="UP000078512">
    <property type="component" value="Unassembled WGS sequence"/>
</dbReference>
<sequence length="193" mass="23184">MTLDKLRVKEARGDVISWEYKPPRGNIWTLQDIRDRDCFGRVSVRGNSEESYKLMMSVVDKVKVIMRRRRWYIDELQELDPGSKYLGLNVGHTLEIHLKLRTWRGPISHNDLVLTMLHELTHIINSSHNDDFYALFYRLKAEYETHYGVKLSTKTRTTQCGNGVEPEEQRRKRVLKWERFFRRLFRIKDKERS</sequence>
<dbReference type="PANTHER" id="PTHR46622">
    <property type="entry name" value="DNA-DEPENDENT METALLOPROTEASE WSS1"/>
    <property type="match status" value="1"/>
</dbReference>
<feature type="domain" description="WLM" evidence="1">
    <location>
        <begin position="18"/>
        <end position="182"/>
    </location>
</feature>